<keyword evidence="3 6" id="KW-0812">Transmembrane</keyword>
<keyword evidence="5 6" id="KW-0472">Membrane</keyword>
<evidence type="ECO:0008006" key="9">
    <source>
        <dbReference type="Google" id="ProtNLM"/>
    </source>
</evidence>
<evidence type="ECO:0000256" key="5">
    <source>
        <dbReference type="ARBA" id="ARBA00023136"/>
    </source>
</evidence>
<keyword evidence="4 6" id="KW-1133">Transmembrane helix</keyword>
<comment type="subcellular location">
    <subcellularLocation>
        <location evidence="1">Membrane</location>
    </subcellularLocation>
</comment>
<dbReference type="AlphaFoldDB" id="A0AAN5CDL8"/>
<comment type="caution">
    <text evidence="7">The sequence shown here is derived from an EMBL/GenBank/DDBJ whole genome shotgun (WGS) entry which is preliminary data.</text>
</comment>
<evidence type="ECO:0000256" key="2">
    <source>
        <dbReference type="ARBA" id="ARBA00007590"/>
    </source>
</evidence>
<organism evidence="7 8">
    <name type="scientific">Pristionchus mayeri</name>
    <dbReference type="NCBI Taxonomy" id="1317129"/>
    <lineage>
        <taxon>Eukaryota</taxon>
        <taxon>Metazoa</taxon>
        <taxon>Ecdysozoa</taxon>
        <taxon>Nematoda</taxon>
        <taxon>Chromadorea</taxon>
        <taxon>Rhabditida</taxon>
        <taxon>Rhabditina</taxon>
        <taxon>Diplogasteromorpha</taxon>
        <taxon>Diplogasteroidea</taxon>
        <taxon>Neodiplogasteridae</taxon>
        <taxon>Pristionchus</taxon>
    </lineage>
</organism>
<gene>
    <name evidence="7" type="ORF">PMAYCL1PPCAC_07866</name>
</gene>
<evidence type="ECO:0000256" key="3">
    <source>
        <dbReference type="ARBA" id="ARBA00022692"/>
    </source>
</evidence>
<evidence type="ECO:0000256" key="4">
    <source>
        <dbReference type="ARBA" id="ARBA00022989"/>
    </source>
</evidence>
<name>A0AAN5CDL8_9BILA</name>
<dbReference type="PANTHER" id="PTHR12668">
    <property type="entry name" value="TRANSMEMBRANE PROTEIN 14, 15"/>
    <property type="match status" value="1"/>
</dbReference>
<evidence type="ECO:0000313" key="7">
    <source>
        <dbReference type="EMBL" id="GMR37671.1"/>
    </source>
</evidence>
<dbReference type="EMBL" id="BTRK01000002">
    <property type="protein sequence ID" value="GMR37671.1"/>
    <property type="molecule type" value="Genomic_DNA"/>
</dbReference>
<reference evidence="8" key="1">
    <citation type="submission" date="2022-10" db="EMBL/GenBank/DDBJ databases">
        <title>Genome assembly of Pristionchus species.</title>
        <authorList>
            <person name="Yoshida K."/>
            <person name="Sommer R.J."/>
        </authorList>
    </citation>
    <scope>NUCLEOTIDE SEQUENCE [LARGE SCALE GENOMIC DNA]</scope>
    <source>
        <strain evidence="8">RS5460</strain>
    </source>
</reference>
<dbReference type="GO" id="GO:0031966">
    <property type="term" value="C:mitochondrial membrane"/>
    <property type="evidence" value="ECO:0007669"/>
    <property type="project" value="TreeGrafter"/>
</dbReference>
<proteinExistence type="inferred from homology"/>
<keyword evidence="8" id="KW-1185">Reference proteome</keyword>
<evidence type="ECO:0000256" key="1">
    <source>
        <dbReference type="ARBA" id="ARBA00004370"/>
    </source>
</evidence>
<dbReference type="GO" id="GO:0070453">
    <property type="term" value="P:regulation of heme biosynthetic process"/>
    <property type="evidence" value="ECO:0007669"/>
    <property type="project" value="TreeGrafter"/>
</dbReference>
<protein>
    <recommendedName>
        <fullName evidence="9">Transmembrane protein 14C</fullName>
    </recommendedName>
</protein>
<dbReference type="InterPro" id="IPR044890">
    <property type="entry name" value="TMEM14_sf"/>
</dbReference>
<evidence type="ECO:0000256" key="6">
    <source>
        <dbReference type="SAM" id="Phobius"/>
    </source>
</evidence>
<dbReference type="Pfam" id="PF03647">
    <property type="entry name" value="Tmemb_14"/>
    <property type="match status" value="1"/>
</dbReference>
<dbReference type="Proteomes" id="UP001328107">
    <property type="component" value="Unassembled WGS sequence"/>
</dbReference>
<comment type="similarity">
    <text evidence="2">Belongs to the TMEM14 family.</text>
</comment>
<evidence type="ECO:0000313" key="8">
    <source>
        <dbReference type="Proteomes" id="UP001328107"/>
    </source>
</evidence>
<feature type="transmembrane region" description="Helical" evidence="6">
    <location>
        <begin position="54"/>
        <end position="71"/>
    </location>
</feature>
<dbReference type="PANTHER" id="PTHR12668:SF43">
    <property type="entry name" value="TRANSMEMBRANE PROTEIN 14 HOMOLOG"/>
    <property type="match status" value="1"/>
</dbReference>
<feature type="transmembrane region" description="Helical" evidence="6">
    <location>
        <begin position="77"/>
        <end position="98"/>
    </location>
</feature>
<sequence length="107" mass="10864">MDRDLLCLLYAGFLAAGGAIGFAKKGSLPSLLAGVGTGAIVGLSTLYAIPAQPTIVSVISGALTVAMGNRYRKGGKFFPPGAVAIASGAIFIGQALFISKYGWTRRG</sequence>
<accession>A0AAN5CDL8</accession>
<dbReference type="InterPro" id="IPR005349">
    <property type="entry name" value="TMEM14"/>
</dbReference>
<dbReference type="Gene3D" id="1.10.10.1740">
    <property type="entry name" value="Transmembrane protein 14-like"/>
    <property type="match status" value="1"/>
</dbReference>